<accession>A0A1S6KXI4</accession>
<dbReference type="EMBL" id="KY131798">
    <property type="protein sequence ID" value="AQT26404.1"/>
    <property type="molecule type" value="mRNA"/>
</dbReference>
<dbReference type="Gene3D" id="3.50.50.60">
    <property type="entry name" value="FAD/NAD(P)-binding domain"/>
    <property type="match status" value="1"/>
</dbReference>
<proteinExistence type="evidence at transcript level"/>
<protein>
    <submittedName>
        <fullName evidence="4">Monooxygenase</fullName>
    </submittedName>
</protein>
<reference evidence="4" key="1">
    <citation type="submission" date="2016-11" db="EMBL/GenBank/DDBJ databases">
        <title>The coding sequence of the monooxygenase for hypocrellin biosynthesis in Shiraia bambusicola.</title>
        <authorList>
            <person name="Deng H."/>
            <person name="Gao R."/>
            <person name="Liao X."/>
            <person name="Cai Y."/>
        </authorList>
    </citation>
    <scope>NUCLEOTIDE SEQUENCE</scope>
    <source>
        <strain evidence="4">SUPER-H168</strain>
    </source>
</reference>
<dbReference type="SMR" id="A0A1S6KXI4"/>
<dbReference type="SUPFAM" id="SSF51905">
    <property type="entry name" value="FAD/NAD(P)-binding domain"/>
    <property type="match status" value="1"/>
</dbReference>
<evidence type="ECO:0000313" key="4">
    <source>
        <dbReference type="EMBL" id="AQT26404.1"/>
    </source>
</evidence>
<keyword evidence="1" id="KW-0285">Flavoprotein</keyword>
<dbReference type="GO" id="GO:0004497">
    <property type="term" value="F:monooxygenase activity"/>
    <property type="evidence" value="ECO:0007669"/>
    <property type="project" value="UniProtKB-KW"/>
</dbReference>
<evidence type="ECO:0000256" key="3">
    <source>
        <dbReference type="ARBA" id="ARBA00023002"/>
    </source>
</evidence>
<dbReference type="InterPro" id="IPR036188">
    <property type="entry name" value="FAD/NAD-bd_sf"/>
</dbReference>
<keyword evidence="3" id="KW-0560">Oxidoreductase</keyword>
<keyword evidence="4" id="KW-0503">Monooxygenase</keyword>
<evidence type="ECO:0000256" key="1">
    <source>
        <dbReference type="ARBA" id="ARBA00022630"/>
    </source>
</evidence>
<dbReference type="AlphaFoldDB" id="A0A1S6KXI4"/>
<dbReference type="PANTHER" id="PTHR46720:SF3">
    <property type="entry name" value="FAD-BINDING DOMAIN-CONTAINING PROTEIN-RELATED"/>
    <property type="match status" value="1"/>
</dbReference>
<name>A0A1S6KXI4_9PLEO</name>
<dbReference type="GO" id="GO:0044550">
    <property type="term" value="P:secondary metabolite biosynthetic process"/>
    <property type="evidence" value="ECO:0007669"/>
    <property type="project" value="TreeGrafter"/>
</dbReference>
<keyword evidence="2" id="KW-0274">FAD</keyword>
<dbReference type="InterPro" id="IPR051104">
    <property type="entry name" value="FAD_monoxygenase"/>
</dbReference>
<evidence type="ECO:0000256" key="2">
    <source>
        <dbReference type="ARBA" id="ARBA00022827"/>
    </source>
</evidence>
<organism evidence="4">
    <name type="scientific">Shiraia sp. SUPER-H168</name>
    <dbReference type="NCBI Taxonomy" id="485399"/>
    <lineage>
        <taxon>Eukaryota</taxon>
        <taxon>Fungi</taxon>
        <taxon>Dikarya</taxon>
        <taxon>Ascomycota</taxon>
        <taxon>Pezizomycotina</taxon>
        <taxon>Dothideomycetes</taxon>
        <taxon>Pleosporomycetidae</taxon>
        <taxon>Pleosporales</taxon>
        <taxon>Shiraiaceae</taxon>
        <taxon>Shiraia</taxon>
    </lineage>
</organism>
<sequence>MAISSQNDKLIVAIYGGGVTCATLSQALKDQIHLDVQYFDPNPDPTSVITPFLSLYPQAHDALAFIGKEAGATVEKIGWFAEAPSLVVMGQGSDAGTTVCDLAGFPRSSSWPEVVAVQPAAFLKEMLGGLVPEALHTNKKLVSVTQSDRSAHPLDLHFEDGSTHHVDVLIGDDGPMGVMRSLVIGSDHSATKPVFEGYLTAVSMVPPEENIAQYLGPSYAAKDAGRRFERIGNKSWVNNENSLRAILGTFYTDEDYNVSQPLRSTTSEELQEHFKDFEYGTGIADALTKFSGLRLIPEIAHPHAPTYINGLVAMAGNAAHKMTNFQQLHFGQQIEDAMILGALLREAKNLHGVAAALYAYDVVRRPQSQWVSDQAKYLGELWHGMADGVGLDVARLKAAFEKWWKEWREYDVKEHRQDALRLMRERLWAAGYVESRE</sequence>
<dbReference type="PANTHER" id="PTHR46720">
    <property type="entry name" value="HYDROXYLASE, PUTATIVE (AFU_ORTHOLOGUE AFUA_3G01460)-RELATED"/>
    <property type="match status" value="1"/>
</dbReference>